<dbReference type="STRING" id="1678840.ATC1_12465"/>
<organism evidence="1">
    <name type="scientific">Flexilinea flocculi</name>
    <dbReference type="NCBI Taxonomy" id="1678840"/>
    <lineage>
        <taxon>Bacteria</taxon>
        <taxon>Bacillati</taxon>
        <taxon>Chloroflexota</taxon>
        <taxon>Anaerolineae</taxon>
        <taxon>Anaerolineales</taxon>
        <taxon>Anaerolineaceae</taxon>
        <taxon>Flexilinea</taxon>
    </lineage>
</organism>
<accession>A0A0K8PB88</accession>
<dbReference type="RefSeq" id="WP_062278766.1">
    <property type="nucleotide sequence ID" value="NZ_DF968180.1"/>
</dbReference>
<proteinExistence type="predicted"/>
<gene>
    <name evidence="1" type="ORF">ATC1_12465</name>
</gene>
<name>A0A0K8PB88_9CHLR</name>
<evidence type="ECO:0000313" key="2">
    <source>
        <dbReference type="Proteomes" id="UP000053370"/>
    </source>
</evidence>
<evidence type="ECO:0000313" key="1">
    <source>
        <dbReference type="EMBL" id="GAP39927.1"/>
    </source>
</evidence>
<dbReference type="OrthoDB" id="160712at2"/>
<dbReference type="Proteomes" id="UP000053370">
    <property type="component" value="Unassembled WGS sequence"/>
</dbReference>
<protein>
    <submittedName>
        <fullName evidence="1">Uncharacterized protein</fullName>
    </submittedName>
</protein>
<keyword evidence="2" id="KW-1185">Reference proteome</keyword>
<dbReference type="AlphaFoldDB" id="A0A0K8PB88"/>
<reference evidence="1" key="1">
    <citation type="journal article" date="2015" name="Genome Announc.">
        <title>Draft Genome Sequence of Anaerolineae Strain TC1, a Novel Isolate from a Methanogenic Wastewater Treatment System.</title>
        <authorList>
            <person name="Matsuura N."/>
            <person name="Tourlousse D.M."/>
            <person name="Sun L."/>
            <person name="Toyonaga M."/>
            <person name="Kuroda K."/>
            <person name="Ohashi A."/>
            <person name="Cruz R."/>
            <person name="Yamaguchi T."/>
            <person name="Sekiguchi Y."/>
        </authorList>
    </citation>
    <scope>NUCLEOTIDE SEQUENCE [LARGE SCALE GENOMIC DNA]</scope>
    <source>
        <strain evidence="1">TC1</strain>
    </source>
</reference>
<sequence length="176" mass="20092">MENLNEFVNSPEKNKFEKLLEKIPGIKGYKEKEARRDTDKLVREAIAKRFEEQWNRIGEIQRDLLKAGNLLFVGDLESAAIKIRQFIDRVKTASYGYAGLLDVVKVDDAALQQLYDYDLYLFKLAESIKSAVDVVESNIEKNEEIETAIRNLVSVAQECITAFNRRSEVITGTVNS</sequence>
<dbReference type="EMBL" id="DF968180">
    <property type="protein sequence ID" value="GAP39927.1"/>
    <property type="molecule type" value="Genomic_DNA"/>
</dbReference>